<dbReference type="InterPro" id="IPR006842">
    <property type="entry name" value="Transposase_31"/>
</dbReference>
<dbReference type="EMBL" id="UGXT01000002">
    <property type="protein sequence ID" value="SUH39973.1"/>
    <property type="molecule type" value="Genomic_DNA"/>
</dbReference>
<sequence length="43" mass="5327">MMRCLKTFLRHPETARDFMEIHLPVSLRQLCDLRTLSWSRQFY</sequence>
<dbReference type="AlphaFoldDB" id="A0A379X0W5"/>
<protein>
    <submittedName>
        <fullName evidence="2">Transposase</fullName>
    </submittedName>
</protein>
<gene>
    <name evidence="2" type="ORF">NCTC8261_06350</name>
</gene>
<evidence type="ECO:0000259" key="1">
    <source>
        <dbReference type="Pfam" id="PF04754"/>
    </source>
</evidence>
<reference evidence="2 3" key="1">
    <citation type="submission" date="2018-06" db="EMBL/GenBank/DDBJ databases">
        <authorList>
            <consortium name="Pathogen Informatics"/>
            <person name="Doyle S."/>
        </authorList>
    </citation>
    <scope>NUCLEOTIDE SEQUENCE [LARGE SCALE GENOMIC DNA]</scope>
    <source>
        <strain evidence="2 3">NCTC8261</strain>
    </source>
</reference>
<evidence type="ECO:0000313" key="2">
    <source>
        <dbReference type="EMBL" id="SUH39973.1"/>
    </source>
</evidence>
<evidence type="ECO:0000313" key="3">
    <source>
        <dbReference type="Proteomes" id="UP000254712"/>
    </source>
</evidence>
<name>A0A379X0W5_SALET</name>
<accession>A0A379X0W5</accession>
<dbReference type="Pfam" id="PF04754">
    <property type="entry name" value="Transposase_31"/>
    <property type="match status" value="1"/>
</dbReference>
<feature type="domain" description="Transposase (putative) YhgA-like" evidence="1">
    <location>
        <begin position="4"/>
        <end position="40"/>
    </location>
</feature>
<proteinExistence type="predicted"/>
<organism evidence="2 3">
    <name type="scientific">Salmonella enterica I</name>
    <dbReference type="NCBI Taxonomy" id="59201"/>
    <lineage>
        <taxon>Bacteria</taxon>
        <taxon>Pseudomonadati</taxon>
        <taxon>Pseudomonadota</taxon>
        <taxon>Gammaproteobacteria</taxon>
        <taxon>Enterobacterales</taxon>
        <taxon>Enterobacteriaceae</taxon>
        <taxon>Salmonella</taxon>
    </lineage>
</organism>
<dbReference type="Proteomes" id="UP000254712">
    <property type="component" value="Unassembled WGS sequence"/>
</dbReference>